<reference evidence="3 4" key="1">
    <citation type="journal article" date="2011" name="PLoS Pathog.">
        <title>Endophytic Life Strategies Decoded by Genome and Transcriptome Analyses of the Mutualistic Root Symbiont Piriformospora indica.</title>
        <authorList>
            <person name="Zuccaro A."/>
            <person name="Lahrmann U."/>
            <person name="Guldener U."/>
            <person name="Langen G."/>
            <person name="Pfiffi S."/>
            <person name="Biedenkopf D."/>
            <person name="Wong P."/>
            <person name="Samans B."/>
            <person name="Grimm C."/>
            <person name="Basiewicz M."/>
            <person name="Murat C."/>
            <person name="Martin F."/>
            <person name="Kogel K.H."/>
        </authorList>
    </citation>
    <scope>NUCLEOTIDE SEQUENCE [LARGE SCALE GENOMIC DNA]</scope>
    <source>
        <strain evidence="3 4">DSM 11827</strain>
    </source>
</reference>
<accession>G4T8Y6</accession>
<dbReference type="PANTHER" id="PTHR43316:SF3">
    <property type="entry name" value="HALOACID DEHALOGENASE, TYPE II (AFU_ORTHOLOGUE AFUA_2G07750)-RELATED"/>
    <property type="match status" value="1"/>
</dbReference>
<sequence length="236" mass="26168">MANESLKHAKALLFDYMGTVTDWLTPVSRAFAENAPPGATQDWVAFAHKWRGQFFTQVAEINKNNSDFVSIHDIFDSTLSQIQAGTGLEWDKETREALIRSWGGLLAFKDSQEGLRRLREKYTVVILTNGITKKIIESNKRNALDWDLILGSDIVGAYKPNSKAYQTAIKILGLEPSQCIMVAAHAYDLEAAASHGMRTAYIKRDTEDMDVNLSGYSFDVMIAEGGLLGLASIICD</sequence>
<proteinExistence type="inferred from homology"/>
<comment type="caution">
    <text evidence="3">The sequence shown here is derived from an EMBL/GenBank/DDBJ whole genome shotgun (WGS) entry which is preliminary data.</text>
</comment>
<dbReference type="InterPro" id="IPR006328">
    <property type="entry name" value="2-HAD"/>
</dbReference>
<dbReference type="Gene3D" id="3.40.50.1000">
    <property type="entry name" value="HAD superfamily/HAD-like"/>
    <property type="match status" value="1"/>
</dbReference>
<dbReference type="Pfam" id="PF00702">
    <property type="entry name" value="Hydrolase"/>
    <property type="match status" value="1"/>
</dbReference>
<dbReference type="InterPro" id="IPR023214">
    <property type="entry name" value="HAD_sf"/>
</dbReference>
<evidence type="ECO:0000256" key="2">
    <source>
        <dbReference type="ARBA" id="ARBA00022801"/>
    </source>
</evidence>
<dbReference type="Gene3D" id="1.10.150.240">
    <property type="entry name" value="Putative phosphatase, domain 2"/>
    <property type="match status" value="1"/>
</dbReference>
<evidence type="ECO:0000256" key="1">
    <source>
        <dbReference type="ARBA" id="ARBA00008106"/>
    </source>
</evidence>
<dbReference type="SFLD" id="SFLDS00003">
    <property type="entry name" value="Haloacid_Dehalogenase"/>
    <property type="match status" value="1"/>
</dbReference>
<dbReference type="STRING" id="1109443.G4T8Y6"/>
<dbReference type="NCBIfam" id="TIGR01428">
    <property type="entry name" value="HAD_type_II"/>
    <property type="match status" value="1"/>
</dbReference>
<dbReference type="HOGENOM" id="CLU_045011_3_0_1"/>
<dbReference type="SFLD" id="SFLDG01129">
    <property type="entry name" value="C1.5:_HAD__Beta-PGM__Phosphata"/>
    <property type="match status" value="1"/>
</dbReference>
<comment type="similarity">
    <text evidence="1">Belongs to the HAD-like hydrolase superfamily. S-2-haloalkanoic acid dehalogenase family.</text>
</comment>
<dbReference type="PRINTS" id="PR00413">
    <property type="entry name" value="HADHALOGNASE"/>
</dbReference>
<gene>
    <name evidence="3" type="ORF">PIIN_01590</name>
</gene>
<dbReference type="AlphaFoldDB" id="G4T8Y6"/>
<dbReference type="SUPFAM" id="SSF56784">
    <property type="entry name" value="HAD-like"/>
    <property type="match status" value="1"/>
</dbReference>
<keyword evidence="4" id="KW-1185">Reference proteome</keyword>
<dbReference type="NCBIfam" id="TIGR01493">
    <property type="entry name" value="HAD-SF-IA-v2"/>
    <property type="match status" value="1"/>
</dbReference>
<organism evidence="3 4">
    <name type="scientific">Serendipita indica (strain DSM 11827)</name>
    <name type="common">Root endophyte fungus</name>
    <name type="synonym">Piriformospora indica</name>
    <dbReference type="NCBI Taxonomy" id="1109443"/>
    <lineage>
        <taxon>Eukaryota</taxon>
        <taxon>Fungi</taxon>
        <taxon>Dikarya</taxon>
        <taxon>Basidiomycota</taxon>
        <taxon>Agaricomycotina</taxon>
        <taxon>Agaricomycetes</taxon>
        <taxon>Sebacinales</taxon>
        <taxon>Serendipitaceae</taxon>
        <taxon>Serendipita</taxon>
    </lineage>
</organism>
<dbReference type="EMBL" id="CAFZ01000019">
    <property type="protein sequence ID" value="CCA67766.1"/>
    <property type="molecule type" value="Genomic_DNA"/>
</dbReference>
<dbReference type="GO" id="GO:0019120">
    <property type="term" value="F:hydrolase activity, acting on acid halide bonds, in C-halide compounds"/>
    <property type="evidence" value="ECO:0007669"/>
    <property type="project" value="InterPro"/>
</dbReference>
<dbReference type="GO" id="GO:0016791">
    <property type="term" value="F:phosphatase activity"/>
    <property type="evidence" value="ECO:0007669"/>
    <property type="project" value="UniProtKB-ARBA"/>
</dbReference>
<dbReference type="InterPro" id="IPR036412">
    <property type="entry name" value="HAD-like_sf"/>
</dbReference>
<dbReference type="eggNOG" id="ENOG502S19E">
    <property type="taxonomic scope" value="Eukaryota"/>
</dbReference>
<dbReference type="InParanoid" id="G4T8Y6"/>
<dbReference type="PANTHER" id="PTHR43316">
    <property type="entry name" value="HYDROLASE, HALOACID DELAHOGENASE-RELATED"/>
    <property type="match status" value="1"/>
</dbReference>
<protein>
    <submittedName>
        <fullName evidence="3">Related to haloacid dehalogenase, type II-Burkholderia phytofirmans</fullName>
    </submittedName>
</protein>
<dbReference type="InterPro" id="IPR051540">
    <property type="entry name" value="S-2-haloacid_dehalogenase"/>
</dbReference>
<dbReference type="InterPro" id="IPR023198">
    <property type="entry name" value="PGP-like_dom2"/>
</dbReference>
<name>G4T8Y6_SERID</name>
<dbReference type="OrthoDB" id="2363873at2759"/>
<keyword evidence="2" id="KW-0378">Hydrolase</keyword>
<evidence type="ECO:0000313" key="3">
    <source>
        <dbReference type="EMBL" id="CCA67766.1"/>
    </source>
</evidence>
<evidence type="ECO:0000313" key="4">
    <source>
        <dbReference type="Proteomes" id="UP000007148"/>
    </source>
</evidence>
<dbReference type="Proteomes" id="UP000007148">
    <property type="component" value="Unassembled WGS sequence"/>
</dbReference>
<dbReference type="OMA" id="WHRLNPW"/>
<dbReference type="InterPro" id="IPR006439">
    <property type="entry name" value="HAD-SF_hydro_IA"/>
</dbReference>